<evidence type="ECO:0000313" key="2">
    <source>
        <dbReference type="Proteomes" id="UP000291000"/>
    </source>
</evidence>
<organism evidence="1 2">
    <name type="scientific">Capra hircus</name>
    <name type="common">Goat</name>
    <dbReference type="NCBI Taxonomy" id="9925"/>
    <lineage>
        <taxon>Eukaryota</taxon>
        <taxon>Metazoa</taxon>
        <taxon>Chordata</taxon>
        <taxon>Craniata</taxon>
        <taxon>Vertebrata</taxon>
        <taxon>Euteleostomi</taxon>
        <taxon>Mammalia</taxon>
        <taxon>Eutheria</taxon>
        <taxon>Laurasiatheria</taxon>
        <taxon>Artiodactyla</taxon>
        <taxon>Ruminantia</taxon>
        <taxon>Pecora</taxon>
        <taxon>Bovidae</taxon>
        <taxon>Caprinae</taxon>
        <taxon>Capra</taxon>
    </lineage>
</organism>
<keyword evidence="2" id="KW-1185">Reference proteome</keyword>
<dbReference type="EMBL" id="LWLT01000014">
    <property type="status" value="NOT_ANNOTATED_CDS"/>
    <property type="molecule type" value="Genomic_DNA"/>
</dbReference>
<reference evidence="1" key="2">
    <citation type="submission" date="2025-08" db="UniProtKB">
        <authorList>
            <consortium name="Ensembl"/>
        </authorList>
    </citation>
    <scope>IDENTIFICATION</scope>
</reference>
<sequence>MAYPILSSVHTKYSLMLPAARPLNVIHASGWHSACLVIVSGMFHCSLHPANSQHKNLFNVQVWGPEESIHVSLSLKMN</sequence>
<dbReference type="AlphaFoldDB" id="A0A452GBP0"/>
<dbReference type="Ensembl" id="ENSCHIT00000041777.1">
    <property type="protein sequence ID" value="ENSCHIP00000033897.1"/>
    <property type="gene ID" value="ENSCHIG00000027261.1"/>
</dbReference>
<protein>
    <submittedName>
        <fullName evidence="1">Uncharacterized protein</fullName>
    </submittedName>
</protein>
<accession>A0A452GBP0</accession>
<reference evidence="1" key="3">
    <citation type="submission" date="2025-09" db="UniProtKB">
        <authorList>
            <consortium name="Ensembl"/>
        </authorList>
    </citation>
    <scope>IDENTIFICATION</scope>
</reference>
<dbReference type="Proteomes" id="UP000291000">
    <property type="component" value="Chromosome 13"/>
</dbReference>
<dbReference type="OMA" id="IVLGMFH"/>
<dbReference type="Bgee" id="ENSCHIG00000027261">
    <property type="expression patterns" value="Expressed in frontal cortex and 12 other cell types or tissues"/>
</dbReference>
<dbReference type="GeneTree" id="ENSGT00910000147842"/>
<evidence type="ECO:0000313" key="1">
    <source>
        <dbReference type="Ensembl" id="ENSCHIP00000033897.1"/>
    </source>
</evidence>
<reference evidence="1 2" key="1">
    <citation type="submission" date="2016-04" db="EMBL/GenBank/DDBJ databases">
        <title>Polished mammalian reference genomes with single-molecule sequencing and chromosome conformation capture applied to the Capra hircus genome.</title>
        <authorList>
            <person name="Bickhart D.M."/>
            <person name="Koren S."/>
            <person name="Rosen B."/>
            <person name="Hastie A."/>
            <person name="Liachko I."/>
            <person name="Sullivan S.T."/>
            <person name="Burton J."/>
            <person name="Sayre B.L."/>
            <person name="Huson H.J."/>
            <person name="Lee J."/>
            <person name="Lam E."/>
            <person name="Kelley C.M."/>
            <person name="Hutchison J.L."/>
            <person name="Zhou Y."/>
            <person name="Sun J."/>
            <person name="Crisa A."/>
            <person name="Schwartz J.C."/>
            <person name="Hammond J.A."/>
            <person name="Schroeder S.G."/>
            <person name="Liu G.E."/>
            <person name="Dunham M."/>
            <person name="Shendure J."/>
            <person name="Sonstegard T.S."/>
            <person name="Phillippy A.M."/>
            <person name="Van Tassell C.P."/>
            <person name="Smith T.P."/>
        </authorList>
    </citation>
    <scope>NUCLEOTIDE SEQUENCE [LARGE SCALE GENOMIC DNA]</scope>
</reference>
<proteinExistence type="predicted"/>
<name>A0A452GBP0_CAPHI</name>